<dbReference type="Gene3D" id="3.40.30.10">
    <property type="entry name" value="Glutaredoxin"/>
    <property type="match status" value="1"/>
</dbReference>
<sequence length="131" mass="14338">MTPTLVKRVMKSLCTAHGIRTSSSLAKLTVGTDILSNAPNASLQKARTWDEGLASNFLTTPLMDIFKVPTTFFSTSLCNSHFQTHPFHLFARLLLLMSSPHHASGQENRDIWIPGRVPTGTLVIRGVSCTS</sequence>
<dbReference type="EMBL" id="OY731403">
    <property type="protein sequence ID" value="CAJ1962436.1"/>
    <property type="molecule type" value="Genomic_DNA"/>
</dbReference>
<evidence type="ECO:0000313" key="1">
    <source>
        <dbReference type="EMBL" id="CAJ1962436.1"/>
    </source>
</evidence>
<dbReference type="AlphaFoldDB" id="A0AA86VNY8"/>
<dbReference type="Gramene" id="rna-AYBTSS11_LOCUS19246">
    <property type="protein sequence ID" value="CAJ1962436.1"/>
    <property type="gene ID" value="gene-AYBTSS11_LOCUS19246"/>
</dbReference>
<keyword evidence="2" id="KW-1185">Reference proteome</keyword>
<dbReference type="Proteomes" id="UP001189624">
    <property type="component" value="Chromosome 6"/>
</dbReference>
<evidence type="ECO:0000313" key="2">
    <source>
        <dbReference type="Proteomes" id="UP001189624"/>
    </source>
</evidence>
<accession>A0AA86VNY8</accession>
<organism evidence="1 2">
    <name type="scientific">Sphenostylis stenocarpa</name>
    <dbReference type="NCBI Taxonomy" id="92480"/>
    <lineage>
        <taxon>Eukaryota</taxon>
        <taxon>Viridiplantae</taxon>
        <taxon>Streptophyta</taxon>
        <taxon>Embryophyta</taxon>
        <taxon>Tracheophyta</taxon>
        <taxon>Spermatophyta</taxon>
        <taxon>Magnoliopsida</taxon>
        <taxon>eudicotyledons</taxon>
        <taxon>Gunneridae</taxon>
        <taxon>Pentapetalae</taxon>
        <taxon>rosids</taxon>
        <taxon>fabids</taxon>
        <taxon>Fabales</taxon>
        <taxon>Fabaceae</taxon>
        <taxon>Papilionoideae</taxon>
        <taxon>50 kb inversion clade</taxon>
        <taxon>NPAAA clade</taxon>
        <taxon>indigoferoid/millettioid clade</taxon>
        <taxon>Phaseoleae</taxon>
        <taxon>Sphenostylis</taxon>
    </lineage>
</organism>
<reference evidence="1" key="1">
    <citation type="submission" date="2023-10" db="EMBL/GenBank/DDBJ databases">
        <authorList>
            <person name="Domelevo Entfellner J.-B."/>
        </authorList>
    </citation>
    <scope>NUCLEOTIDE SEQUENCE</scope>
</reference>
<gene>
    <name evidence="1" type="ORF">AYBTSS11_LOCUS19246</name>
</gene>
<name>A0AA86VNY8_9FABA</name>
<proteinExistence type="predicted"/>
<protein>
    <submittedName>
        <fullName evidence="1">Uncharacterized protein</fullName>
    </submittedName>
</protein>